<feature type="domain" description="Peptidase U32 collagenase" evidence="1">
    <location>
        <begin position="397"/>
        <end position="512"/>
    </location>
</feature>
<dbReference type="EMBL" id="CP028519">
    <property type="protein sequence ID" value="AVY93697.1"/>
    <property type="molecule type" value="Genomic_DNA"/>
</dbReference>
<dbReference type="InterPro" id="IPR001539">
    <property type="entry name" value="Peptidase_U32"/>
</dbReference>
<dbReference type="InterPro" id="IPR051454">
    <property type="entry name" value="RNA/ubiquinone_mod_enzymes"/>
</dbReference>
<dbReference type="PANTHER" id="PTHR30217">
    <property type="entry name" value="PEPTIDASE U32 FAMILY"/>
    <property type="match status" value="1"/>
</dbReference>
<dbReference type="GO" id="GO:0008233">
    <property type="term" value="F:peptidase activity"/>
    <property type="evidence" value="ECO:0007669"/>
    <property type="project" value="UniProtKB-KW"/>
</dbReference>
<keyword evidence="2" id="KW-0645">Protease</keyword>
<dbReference type="Pfam" id="PF01136">
    <property type="entry name" value="Peptidase_U32"/>
    <property type="match status" value="1"/>
</dbReference>
<evidence type="ECO:0000313" key="3">
    <source>
        <dbReference type="Proteomes" id="UP000244173"/>
    </source>
</evidence>
<dbReference type="RefSeq" id="WP_107888954.1">
    <property type="nucleotide sequence ID" value="NZ_CP028519.1"/>
</dbReference>
<proteinExistence type="predicted"/>
<dbReference type="AlphaFoldDB" id="A0A2S0P8S9"/>
<dbReference type="PROSITE" id="PS01276">
    <property type="entry name" value="PEPTIDASE_U32"/>
    <property type="match status" value="1"/>
</dbReference>
<dbReference type="Pfam" id="PF12392">
    <property type="entry name" value="DUF3656"/>
    <property type="match status" value="1"/>
</dbReference>
<dbReference type="Proteomes" id="UP000244173">
    <property type="component" value="Chromosome"/>
</dbReference>
<evidence type="ECO:0000259" key="1">
    <source>
        <dbReference type="Pfam" id="PF12392"/>
    </source>
</evidence>
<dbReference type="InterPro" id="IPR020988">
    <property type="entry name" value="Pept_U32_collagenase"/>
</dbReference>
<dbReference type="KEGG" id="maer:DAI18_06285"/>
<dbReference type="OrthoDB" id="9807498at2"/>
<dbReference type="GO" id="GO:0006508">
    <property type="term" value="P:proteolysis"/>
    <property type="evidence" value="ECO:0007669"/>
    <property type="project" value="UniProtKB-KW"/>
</dbReference>
<keyword evidence="3" id="KW-1185">Reference proteome</keyword>
<accession>A0A2S0P8S9</accession>
<sequence>MSLPAHQLELLAPARTADIGREAILHGADAVYIGGPSFGARHNACNTVSEIAGLAEFAHRYHARIFVTLNTILHDAELEPSRQLVWQLYEAGVDALIVQDMGLLELDLPPLQLHASTQCDIRTPEKARFLADAGFSQVVPARELTLAQIRAVRDALPADTTLEFFIHGALCVAFSGQCYISHADNGRSANRGDCSQACRLPYTLTDASGGVVAFDKHLLSMKDNDQSANLEALIDAGVRSFKIEGRYKEANYVKNITAHYRLLLDEILERRPELARASSGRSEILFTPDIDKSFHRGHTDYFVNGRHDDIGAFDSPTFIGVPVGTVTRLAQDWFEIDATEPLANGDGLNYMKKREVHGMQANTVEMTGPGENGTTRWRVYPNEGMRALDGLKPGTEVSRNRDHAWEQALTRKSAERRVGVWLKLEDQPDGLKLTATDEDGGTASAAMALMLEPARDAARAEAGLRDSLAKLGSTMFVAHGVELALASAWFVPASAINALRRDVVARLAAARIANWPRPPRKAPLEPPVPYPETSLSYLANVYNDKARAFYARHGVTLIDAAYEAHEEPGEVSLMITKHCLRFSYNLCPKQTKGVIGVKGQIRAEPMTLKSGSETYTLTFDCKPCEMHVMGKMKKHIFNAPPPSSVPVQPLTFHRKQP</sequence>
<gene>
    <name evidence="2" type="ORF">DAI18_06285</name>
</gene>
<dbReference type="PANTHER" id="PTHR30217:SF10">
    <property type="entry name" value="23S RRNA 5-HYDROXYCYTIDINE C2501 SYNTHASE"/>
    <property type="match status" value="1"/>
</dbReference>
<organism evidence="2 3">
    <name type="scientific">Microvirgula aerodenitrificans</name>
    <dbReference type="NCBI Taxonomy" id="57480"/>
    <lineage>
        <taxon>Bacteria</taxon>
        <taxon>Pseudomonadati</taxon>
        <taxon>Pseudomonadota</taxon>
        <taxon>Betaproteobacteria</taxon>
        <taxon>Neisseriales</taxon>
        <taxon>Aquaspirillaceae</taxon>
        <taxon>Microvirgula</taxon>
    </lineage>
</organism>
<reference evidence="2 3" key="1">
    <citation type="submission" date="2018-04" db="EMBL/GenBank/DDBJ databases">
        <title>Denitrifier Microvirgula.</title>
        <authorList>
            <person name="Anderson E."/>
            <person name="Jang J."/>
            <person name="Ishii S."/>
        </authorList>
    </citation>
    <scope>NUCLEOTIDE SEQUENCE [LARGE SCALE GENOMIC DNA]</scope>
    <source>
        <strain evidence="2 3">BE2.4</strain>
    </source>
</reference>
<evidence type="ECO:0000313" key="2">
    <source>
        <dbReference type="EMBL" id="AVY93697.1"/>
    </source>
</evidence>
<name>A0A2S0P8S9_9NEIS</name>
<keyword evidence="2" id="KW-0378">Hydrolase</keyword>
<dbReference type="STRING" id="1122240.GCA_000620105_01302"/>
<protein>
    <submittedName>
        <fullName evidence="2">Collagenase-like protease</fullName>
    </submittedName>
</protein>